<dbReference type="Gene3D" id="2.70.160.11">
    <property type="entry name" value="Hnrnp arginine n-methyltransferase1"/>
    <property type="match status" value="1"/>
</dbReference>
<dbReference type="InterPro" id="IPR055135">
    <property type="entry name" value="PRMT_dom"/>
</dbReference>
<keyword evidence="3 4" id="KW-0949">S-adenosyl-L-methionine</keyword>
<dbReference type="OrthoDB" id="7848332at2759"/>
<evidence type="ECO:0000256" key="1">
    <source>
        <dbReference type="ARBA" id="ARBA00022603"/>
    </source>
</evidence>
<dbReference type="Gene3D" id="3.40.50.150">
    <property type="entry name" value="Vaccinia Virus protein VP39"/>
    <property type="match status" value="1"/>
</dbReference>
<gene>
    <name evidence="6" type="ORF">TrLO_g8761</name>
</gene>
<feature type="domain" description="Protein arginine N-methyltransferase" evidence="5">
    <location>
        <begin position="209"/>
        <end position="391"/>
    </location>
</feature>
<organism evidence="6 7">
    <name type="scientific">Triparma laevis f. longispina</name>
    <dbReference type="NCBI Taxonomy" id="1714387"/>
    <lineage>
        <taxon>Eukaryota</taxon>
        <taxon>Sar</taxon>
        <taxon>Stramenopiles</taxon>
        <taxon>Ochrophyta</taxon>
        <taxon>Bolidophyceae</taxon>
        <taxon>Parmales</taxon>
        <taxon>Triparmaceae</taxon>
        <taxon>Triparma</taxon>
    </lineage>
</organism>
<evidence type="ECO:0000313" key="7">
    <source>
        <dbReference type="Proteomes" id="UP001165122"/>
    </source>
</evidence>
<dbReference type="GO" id="GO:0042054">
    <property type="term" value="F:histone methyltransferase activity"/>
    <property type="evidence" value="ECO:0007669"/>
    <property type="project" value="TreeGrafter"/>
</dbReference>
<dbReference type="PROSITE" id="PS51678">
    <property type="entry name" value="SAM_MT_PRMT"/>
    <property type="match status" value="1"/>
</dbReference>
<dbReference type="SUPFAM" id="SSF53335">
    <property type="entry name" value="S-adenosyl-L-methionine-dependent methyltransferases"/>
    <property type="match status" value="1"/>
</dbReference>
<keyword evidence="2 4" id="KW-0808">Transferase</keyword>
<dbReference type="Pfam" id="PF06325">
    <property type="entry name" value="PrmA"/>
    <property type="match status" value="1"/>
</dbReference>
<keyword evidence="1 4" id="KW-0489">Methyltransferase</keyword>
<dbReference type="Pfam" id="PF22528">
    <property type="entry name" value="PRMT_C"/>
    <property type="match status" value="1"/>
</dbReference>
<evidence type="ECO:0000256" key="4">
    <source>
        <dbReference type="PROSITE-ProRule" id="PRU01015"/>
    </source>
</evidence>
<dbReference type="Proteomes" id="UP001165122">
    <property type="component" value="Unassembled WGS sequence"/>
</dbReference>
<dbReference type="EMBL" id="BRXW01000051">
    <property type="protein sequence ID" value="GMI02951.1"/>
    <property type="molecule type" value="Genomic_DNA"/>
</dbReference>
<dbReference type="GO" id="GO:0016274">
    <property type="term" value="F:protein-arginine N-methyltransferase activity"/>
    <property type="evidence" value="ECO:0007669"/>
    <property type="project" value="InterPro"/>
</dbReference>
<dbReference type="FunFam" id="3.40.50.150:FF:000132">
    <property type="entry name" value="Protein arginine N-methyltransferase PRMT10"/>
    <property type="match status" value="1"/>
</dbReference>
<sequence>MTECNHTNLIEIMSQFSNVSEAGKDEIPSFNGSEKAKASDFANYFCSYSQIFHQKQMLSDTIRMASYHSAIVGNPDCFKDKIVMDVGTGSGILAVWAALAGARKVYAIEYTDMAKNAEQVMKANGVDHIVTVVQGAVEDIKLPEGTEGNVDVIISEWMGYFLLRESMLDSLIRARDKYLKPKEGLMFPSHCDMFWAPVHDKEDRFQIQQEYHGSMGDWEEFVESTKQTYGVDMKCLEGNYEKEQNEYYLLSSKWSELPSEALLAEPVCVKSFDMATCTIEDSKGILGADSAPFQFACESDATLEVSGFAGWFTSDFRSRSDPEGKDAAPKVDNPVVLTTAPGPYTHWGQQVFYFKSPIMLLSGEKTEIEGNIEMMRSKDNARLYNVKVTHESRRMNKTSGVVMNKNPKLEQVYQMP</sequence>
<dbReference type="AlphaFoldDB" id="A0A9W7F5C5"/>
<keyword evidence="7" id="KW-1185">Reference proteome</keyword>
<comment type="caution">
    <text evidence="6">The sequence shown here is derived from an EMBL/GenBank/DDBJ whole genome shotgun (WGS) entry which is preliminary data.</text>
</comment>
<name>A0A9W7F5C5_9STRA</name>
<reference evidence="7" key="1">
    <citation type="journal article" date="2023" name="Commun. Biol.">
        <title>Genome analysis of Parmales, the sister group of diatoms, reveals the evolutionary specialization of diatoms from phago-mixotrophs to photoautotrophs.</title>
        <authorList>
            <person name="Ban H."/>
            <person name="Sato S."/>
            <person name="Yoshikawa S."/>
            <person name="Yamada K."/>
            <person name="Nakamura Y."/>
            <person name="Ichinomiya M."/>
            <person name="Sato N."/>
            <person name="Blanc-Mathieu R."/>
            <person name="Endo H."/>
            <person name="Kuwata A."/>
            <person name="Ogata H."/>
        </authorList>
    </citation>
    <scope>NUCLEOTIDE SEQUENCE [LARGE SCALE GENOMIC DNA]</scope>
    <source>
        <strain evidence="7">NIES 3700</strain>
    </source>
</reference>
<dbReference type="CDD" id="cd02440">
    <property type="entry name" value="AdoMet_MTases"/>
    <property type="match status" value="1"/>
</dbReference>
<dbReference type="GO" id="GO:0005634">
    <property type="term" value="C:nucleus"/>
    <property type="evidence" value="ECO:0007669"/>
    <property type="project" value="TreeGrafter"/>
</dbReference>
<protein>
    <recommendedName>
        <fullName evidence="5">Protein arginine N-methyltransferase domain-containing protein</fullName>
    </recommendedName>
</protein>
<dbReference type="PANTHER" id="PTHR11006">
    <property type="entry name" value="PROTEIN ARGININE N-METHYLTRANSFERASE"/>
    <property type="match status" value="1"/>
</dbReference>
<accession>A0A9W7F5C5</accession>
<dbReference type="GO" id="GO:0032259">
    <property type="term" value="P:methylation"/>
    <property type="evidence" value="ECO:0007669"/>
    <property type="project" value="UniProtKB-KW"/>
</dbReference>
<evidence type="ECO:0000256" key="2">
    <source>
        <dbReference type="ARBA" id="ARBA00022679"/>
    </source>
</evidence>
<evidence type="ECO:0000256" key="3">
    <source>
        <dbReference type="ARBA" id="ARBA00022691"/>
    </source>
</evidence>
<evidence type="ECO:0000313" key="6">
    <source>
        <dbReference type="EMBL" id="GMI02951.1"/>
    </source>
</evidence>
<proteinExistence type="predicted"/>
<evidence type="ECO:0000259" key="5">
    <source>
        <dbReference type="Pfam" id="PF22528"/>
    </source>
</evidence>
<dbReference type="InterPro" id="IPR025799">
    <property type="entry name" value="Arg_MeTrfase"/>
</dbReference>
<dbReference type="InterPro" id="IPR029063">
    <property type="entry name" value="SAM-dependent_MTases_sf"/>
</dbReference>
<dbReference type="PANTHER" id="PTHR11006:SF68">
    <property type="entry name" value="PROTEIN ARGININE N-METHYLTRANSFERASE PRMT10"/>
    <property type="match status" value="1"/>
</dbReference>